<feature type="domain" description="NAD(+)--protein-arginine ADP-ribosyltransferase Tre1-like N-terminal" evidence="1">
    <location>
        <begin position="144"/>
        <end position="186"/>
    </location>
</feature>
<dbReference type="Proteomes" id="UP000218542">
    <property type="component" value="Unassembled WGS sequence"/>
</dbReference>
<dbReference type="InterPro" id="IPR049195">
    <property type="entry name" value="Tre1-like_N"/>
</dbReference>
<dbReference type="Pfam" id="PF21724">
    <property type="entry name" value="DUF6861"/>
    <property type="match status" value="1"/>
</dbReference>
<dbReference type="EMBL" id="BAOS01000005">
    <property type="protein sequence ID" value="GAX59930.1"/>
    <property type="molecule type" value="Genomic_DNA"/>
</dbReference>
<comment type="caution">
    <text evidence="2">The sequence shown here is derived from an EMBL/GenBank/DDBJ whole genome shotgun (WGS) entry which is preliminary data.</text>
</comment>
<gene>
    <name evidence="2" type="ORF">SCALIN_C05_0015</name>
</gene>
<proteinExistence type="predicted"/>
<protein>
    <recommendedName>
        <fullName evidence="1">NAD(+)--protein-arginine ADP-ribosyltransferase Tre1-like N-terminal domain-containing protein</fullName>
    </recommendedName>
</protein>
<name>A0A286TVI2_9BACT</name>
<reference evidence="3" key="1">
    <citation type="journal article" date="2017" name="Environ. Microbiol. Rep.">
        <title>Genetic Diversity of Marine Anaerobic Ammonium-Oxidizing Bacteria as Revealed by Genomic and Proteomic Analyses of 'Candidatus Scalindua japonica'.</title>
        <authorList>
            <person name="Oshiki M."/>
            <person name="Mizuto K."/>
            <person name="Kimura Z."/>
            <person name="Kindaichi T."/>
            <person name="Satoh H."/>
            <person name="Okabe S."/>
        </authorList>
    </citation>
    <scope>NUCLEOTIDE SEQUENCE [LARGE SCALE GENOMIC DNA]</scope>
    <source>
        <strain evidence="3">husup-a2</strain>
    </source>
</reference>
<evidence type="ECO:0000313" key="3">
    <source>
        <dbReference type="Proteomes" id="UP000218542"/>
    </source>
</evidence>
<evidence type="ECO:0000259" key="1">
    <source>
        <dbReference type="Pfam" id="PF21724"/>
    </source>
</evidence>
<accession>A0A286TVI2</accession>
<organism evidence="2 3">
    <name type="scientific">Candidatus Scalindua japonica</name>
    <dbReference type="NCBI Taxonomy" id="1284222"/>
    <lineage>
        <taxon>Bacteria</taxon>
        <taxon>Pseudomonadati</taxon>
        <taxon>Planctomycetota</taxon>
        <taxon>Candidatus Brocadiia</taxon>
        <taxon>Candidatus Brocadiales</taxon>
        <taxon>Candidatus Scalinduaceae</taxon>
        <taxon>Candidatus Scalindua</taxon>
    </lineage>
</organism>
<sequence>MNISHQIRDIYVSDDKGNGIQSELFKVDFQDSRSGLGTTDEYGYKQIYLLCKNGDQIEVIPESGNYFQRTIDCTKSRTINVELGKKRLYKLIFINGNEIVAEIVAMDHEKIKIDPVDGLPTVTIFFRDLDQIITVKNLKTTGKIGSRVVTGAGIGAGIGALFFGIGAIPGAIIGSIFGGTTSTTVIGDGKDVLPIYYAPKANLKKELNY</sequence>
<keyword evidence="3" id="KW-1185">Reference proteome</keyword>
<dbReference type="AlphaFoldDB" id="A0A286TVI2"/>
<evidence type="ECO:0000313" key="2">
    <source>
        <dbReference type="EMBL" id="GAX59930.1"/>
    </source>
</evidence>